<dbReference type="EnsemblPlants" id="TuG1812G0300001662.01.T02">
    <property type="protein sequence ID" value="TuG1812G0300001662.01.T02"/>
    <property type="gene ID" value="TuG1812G0300001662.01"/>
</dbReference>
<feature type="compositionally biased region" description="Low complexity" evidence="1">
    <location>
        <begin position="105"/>
        <end position="128"/>
    </location>
</feature>
<evidence type="ECO:0000313" key="2">
    <source>
        <dbReference type="EnsemblPlants" id="TuG1812G0300001662.01.T02"/>
    </source>
</evidence>
<evidence type="ECO:0000313" key="3">
    <source>
        <dbReference type="Proteomes" id="UP000015106"/>
    </source>
</evidence>
<proteinExistence type="predicted"/>
<keyword evidence="3" id="KW-1185">Reference proteome</keyword>
<protein>
    <submittedName>
        <fullName evidence="2">Uncharacterized protein</fullName>
    </submittedName>
</protein>
<reference evidence="2" key="3">
    <citation type="submission" date="2022-06" db="UniProtKB">
        <authorList>
            <consortium name="EnsemblPlants"/>
        </authorList>
    </citation>
    <scope>IDENTIFICATION</scope>
</reference>
<gene>
    <name evidence="2" type="primary">LOC125543269</name>
</gene>
<organism evidence="2 3">
    <name type="scientific">Triticum urartu</name>
    <name type="common">Red wild einkorn</name>
    <name type="synonym">Crithodium urartu</name>
    <dbReference type="NCBI Taxonomy" id="4572"/>
    <lineage>
        <taxon>Eukaryota</taxon>
        <taxon>Viridiplantae</taxon>
        <taxon>Streptophyta</taxon>
        <taxon>Embryophyta</taxon>
        <taxon>Tracheophyta</taxon>
        <taxon>Spermatophyta</taxon>
        <taxon>Magnoliopsida</taxon>
        <taxon>Liliopsida</taxon>
        <taxon>Poales</taxon>
        <taxon>Poaceae</taxon>
        <taxon>BOP clade</taxon>
        <taxon>Pooideae</taxon>
        <taxon>Triticodae</taxon>
        <taxon>Triticeae</taxon>
        <taxon>Triticinae</taxon>
        <taxon>Triticum</taxon>
    </lineage>
</organism>
<evidence type="ECO:0000256" key="1">
    <source>
        <dbReference type="SAM" id="MobiDB-lite"/>
    </source>
</evidence>
<dbReference type="AlphaFoldDB" id="A0A8R7PQR7"/>
<name>A0A8R7PQR7_TRIUA</name>
<sequence length="150" mass="16118">MLQAPAIPALGSTCTGWSPTSRGRQEYLSVQEKKTDLTSHHFIIQNSASLWALNLMELFVRMHVQGPRWCATRARGRCSGSTGWCSCSSSSWAARRCTRRGGGRTSAPATLPSSTTSACPSPPSTSTARGRPEPAGGGCDHDHQLLVVRY</sequence>
<dbReference type="Gramene" id="TuG1812G0300001662.01.T02">
    <property type="protein sequence ID" value="TuG1812G0300001662.01.T02"/>
    <property type="gene ID" value="TuG1812G0300001662.01"/>
</dbReference>
<feature type="region of interest" description="Disordered" evidence="1">
    <location>
        <begin position="98"/>
        <end position="141"/>
    </location>
</feature>
<reference evidence="2" key="2">
    <citation type="submission" date="2018-03" db="EMBL/GenBank/DDBJ databases">
        <title>The Triticum urartu genome reveals the dynamic nature of wheat genome evolution.</title>
        <authorList>
            <person name="Ling H."/>
            <person name="Ma B."/>
            <person name="Shi X."/>
            <person name="Liu H."/>
            <person name="Dong L."/>
            <person name="Sun H."/>
            <person name="Cao Y."/>
            <person name="Gao Q."/>
            <person name="Zheng S."/>
            <person name="Li Y."/>
            <person name="Yu Y."/>
            <person name="Du H."/>
            <person name="Qi M."/>
            <person name="Li Y."/>
            <person name="Yu H."/>
            <person name="Cui Y."/>
            <person name="Wang N."/>
            <person name="Chen C."/>
            <person name="Wu H."/>
            <person name="Zhao Y."/>
            <person name="Zhang J."/>
            <person name="Li Y."/>
            <person name="Zhou W."/>
            <person name="Zhang B."/>
            <person name="Hu W."/>
            <person name="Eijk M."/>
            <person name="Tang J."/>
            <person name="Witsenboer H."/>
            <person name="Zhao S."/>
            <person name="Li Z."/>
            <person name="Zhang A."/>
            <person name="Wang D."/>
            <person name="Liang C."/>
        </authorList>
    </citation>
    <scope>NUCLEOTIDE SEQUENCE [LARGE SCALE GENOMIC DNA]</scope>
    <source>
        <strain evidence="2">cv. G1812</strain>
    </source>
</reference>
<reference evidence="3" key="1">
    <citation type="journal article" date="2013" name="Nature">
        <title>Draft genome of the wheat A-genome progenitor Triticum urartu.</title>
        <authorList>
            <person name="Ling H.Q."/>
            <person name="Zhao S."/>
            <person name="Liu D."/>
            <person name="Wang J."/>
            <person name="Sun H."/>
            <person name="Zhang C."/>
            <person name="Fan H."/>
            <person name="Li D."/>
            <person name="Dong L."/>
            <person name="Tao Y."/>
            <person name="Gao C."/>
            <person name="Wu H."/>
            <person name="Li Y."/>
            <person name="Cui Y."/>
            <person name="Guo X."/>
            <person name="Zheng S."/>
            <person name="Wang B."/>
            <person name="Yu K."/>
            <person name="Liang Q."/>
            <person name="Yang W."/>
            <person name="Lou X."/>
            <person name="Chen J."/>
            <person name="Feng M."/>
            <person name="Jian J."/>
            <person name="Zhang X."/>
            <person name="Luo G."/>
            <person name="Jiang Y."/>
            <person name="Liu J."/>
            <person name="Wang Z."/>
            <person name="Sha Y."/>
            <person name="Zhang B."/>
            <person name="Wu H."/>
            <person name="Tang D."/>
            <person name="Shen Q."/>
            <person name="Xue P."/>
            <person name="Zou S."/>
            <person name="Wang X."/>
            <person name="Liu X."/>
            <person name="Wang F."/>
            <person name="Yang Y."/>
            <person name="An X."/>
            <person name="Dong Z."/>
            <person name="Zhang K."/>
            <person name="Zhang X."/>
            <person name="Luo M.C."/>
            <person name="Dvorak J."/>
            <person name="Tong Y."/>
            <person name="Wang J."/>
            <person name="Yang H."/>
            <person name="Li Z."/>
            <person name="Wang D."/>
            <person name="Zhang A."/>
            <person name="Wang J."/>
        </authorList>
    </citation>
    <scope>NUCLEOTIDE SEQUENCE</scope>
    <source>
        <strain evidence="3">cv. G1812</strain>
    </source>
</reference>
<accession>A0A8R7PQR7</accession>
<dbReference type="Proteomes" id="UP000015106">
    <property type="component" value="Chromosome 3"/>
</dbReference>